<dbReference type="SUPFAM" id="SSF46565">
    <property type="entry name" value="Chaperone J-domain"/>
    <property type="match status" value="1"/>
</dbReference>
<dbReference type="Proteomes" id="UP001557470">
    <property type="component" value="Unassembled WGS sequence"/>
</dbReference>
<protein>
    <recommendedName>
        <fullName evidence="2">J domain-containing protein</fullName>
    </recommendedName>
</protein>
<evidence type="ECO:0000256" key="1">
    <source>
        <dbReference type="SAM" id="MobiDB-lite"/>
    </source>
</evidence>
<feature type="region of interest" description="Disordered" evidence="1">
    <location>
        <begin position="1"/>
        <end position="37"/>
    </location>
</feature>
<sequence length="268" mass="28830">MTSSASQPDLLGGWDSWGAGGGLAAPTTTATPASSSSKAAFVAPAVSSFSKAKSQSFDPFADLGLGSTLPGSSSGSFSGPGFNTKTGPSTKASGQPWQQSSRPAAGQSKPVIGGREERGVRGPGFGPKPKVKEDDFEDLLSTQGFASKLSDKRGPRTIAEMRKQELSRNMDPLKLQILDWIEGKERNIRSLLSTLHTVLWEGETRWRPINIADLVTPEQVKKYYRKAALVVHPDKAAGKPYEDYATLIFMELNDAWSEFESQGCKALY</sequence>
<dbReference type="Pfam" id="PF00226">
    <property type="entry name" value="DnaJ"/>
    <property type="match status" value="1"/>
</dbReference>
<dbReference type="PANTHER" id="PTHR23172">
    <property type="entry name" value="AUXILIN/CYCLIN G-ASSOCIATED KINASE-RELATED"/>
    <property type="match status" value="1"/>
</dbReference>
<comment type="caution">
    <text evidence="3">The sequence shown here is derived from an EMBL/GenBank/DDBJ whole genome shotgun (WGS) entry which is preliminary data.</text>
</comment>
<proteinExistence type="predicted"/>
<dbReference type="Gene3D" id="1.10.287.110">
    <property type="entry name" value="DnaJ domain"/>
    <property type="match status" value="1"/>
</dbReference>
<dbReference type="AlphaFoldDB" id="A0ABD0WXD0"/>
<evidence type="ECO:0000259" key="2">
    <source>
        <dbReference type="PROSITE" id="PS50076"/>
    </source>
</evidence>
<dbReference type="EMBL" id="JAGEUA010000005">
    <property type="protein sequence ID" value="KAL0979838.1"/>
    <property type="molecule type" value="Genomic_DNA"/>
</dbReference>
<evidence type="ECO:0000313" key="4">
    <source>
        <dbReference type="Proteomes" id="UP001557470"/>
    </source>
</evidence>
<organism evidence="3 4">
    <name type="scientific">Umbra pygmaea</name>
    <name type="common">Eastern mudminnow</name>
    <dbReference type="NCBI Taxonomy" id="75934"/>
    <lineage>
        <taxon>Eukaryota</taxon>
        <taxon>Metazoa</taxon>
        <taxon>Chordata</taxon>
        <taxon>Craniata</taxon>
        <taxon>Vertebrata</taxon>
        <taxon>Euteleostomi</taxon>
        <taxon>Actinopterygii</taxon>
        <taxon>Neopterygii</taxon>
        <taxon>Teleostei</taxon>
        <taxon>Protacanthopterygii</taxon>
        <taxon>Esociformes</taxon>
        <taxon>Umbridae</taxon>
        <taxon>Umbra</taxon>
    </lineage>
</organism>
<gene>
    <name evidence="3" type="ORF">UPYG_G00190490</name>
</gene>
<accession>A0ABD0WXD0</accession>
<feature type="compositionally biased region" description="Low complexity" evidence="1">
    <location>
        <begin position="24"/>
        <end position="37"/>
    </location>
</feature>
<keyword evidence="4" id="KW-1185">Reference proteome</keyword>
<reference evidence="3 4" key="1">
    <citation type="submission" date="2024-06" db="EMBL/GenBank/DDBJ databases">
        <authorList>
            <person name="Pan Q."/>
            <person name="Wen M."/>
            <person name="Jouanno E."/>
            <person name="Zahm M."/>
            <person name="Klopp C."/>
            <person name="Cabau C."/>
            <person name="Louis A."/>
            <person name="Berthelot C."/>
            <person name="Parey E."/>
            <person name="Roest Crollius H."/>
            <person name="Montfort J."/>
            <person name="Robinson-Rechavi M."/>
            <person name="Bouchez O."/>
            <person name="Lampietro C."/>
            <person name="Lopez Roques C."/>
            <person name="Donnadieu C."/>
            <person name="Postlethwait J."/>
            <person name="Bobe J."/>
            <person name="Verreycken H."/>
            <person name="Guiguen Y."/>
        </authorList>
    </citation>
    <scope>NUCLEOTIDE SEQUENCE [LARGE SCALE GENOMIC DNA]</scope>
    <source>
        <strain evidence="3">Up_M1</strain>
        <tissue evidence="3">Testis</tissue>
    </source>
</reference>
<feature type="domain" description="J" evidence="2">
    <location>
        <begin position="204"/>
        <end position="268"/>
    </location>
</feature>
<dbReference type="InterPro" id="IPR036869">
    <property type="entry name" value="J_dom_sf"/>
</dbReference>
<evidence type="ECO:0000313" key="3">
    <source>
        <dbReference type="EMBL" id="KAL0979838.1"/>
    </source>
</evidence>
<dbReference type="PANTHER" id="PTHR23172:SF34">
    <property type="entry name" value="CYCLIN-G-ASSOCIATED KINASE"/>
    <property type="match status" value="1"/>
</dbReference>
<dbReference type="FunFam" id="1.10.287.110:FF:000002">
    <property type="entry name" value="putative tyrosine-protein phosphatase auxilin isoform X2"/>
    <property type="match status" value="1"/>
</dbReference>
<dbReference type="PROSITE" id="PS50076">
    <property type="entry name" value="DNAJ_2"/>
    <property type="match status" value="1"/>
</dbReference>
<name>A0ABD0WXD0_UMBPY</name>
<feature type="compositionally biased region" description="Polar residues" evidence="1">
    <location>
        <begin position="83"/>
        <end position="102"/>
    </location>
</feature>
<feature type="region of interest" description="Disordered" evidence="1">
    <location>
        <begin position="60"/>
        <end position="133"/>
    </location>
</feature>
<feature type="compositionally biased region" description="Low complexity" evidence="1">
    <location>
        <begin position="63"/>
        <end position="82"/>
    </location>
</feature>
<dbReference type="InterPro" id="IPR001623">
    <property type="entry name" value="DnaJ_domain"/>
</dbReference>
<dbReference type="CDD" id="cd06257">
    <property type="entry name" value="DnaJ"/>
    <property type="match status" value="1"/>
</dbReference>